<gene>
    <name evidence="3" type="ORF">HGR00_28810</name>
</gene>
<evidence type="ECO:0000256" key="2">
    <source>
        <dbReference type="SAM" id="Phobius"/>
    </source>
</evidence>
<name>A0A848P3P9_9RALS</name>
<dbReference type="AlphaFoldDB" id="A0A848P3P9"/>
<feature type="transmembrane region" description="Helical" evidence="2">
    <location>
        <begin position="254"/>
        <end position="277"/>
    </location>
</feature>
<feature type="region of interest" description="Disordered" evidence="1">
    <location>
        <begin position="1"/>
        <end position="30"/>
    </location>
</feature>
<protein>
    <submittedName>
        <fullName evidence="3">Uncharacterized protein</fullName>
    </submittedName>
</protein>
<keyword evidence="2" id="KW-0812">Transmembrane</keyword>
<evidence type="ECO:0000313" key="3">
    <source>
        <dbReference type="EMBL" id="NMV41922.1"/>
    </source>
</evidence>
<evidence type="ECO:0000313" key="4">
    <source>
        <dbReference type="Proteomes" id="UP000575469"/>
    </source>
</evidence>
<dbReference type="RefSeq" id="WP_169341905.1">
    <property type="nucleotide sequence ID" value="NZ_JABBZM010000041.1"/>
</dbReference>
<accession>A0A848P3P9</accession>
<proteinExistence type="predicted"/>
<organism evidence="3 4">
    <name type="scientific">Ralstonia insidiosa</name>
    <dbReference type="NCBI Taxonomy" id="190721"/>
    <lineage>
        <taxon>Bacteria</taxon>
        <taxon>Pseudomonadati</taxon>
        <taxon>Pseudomonadota</taxon>
        <taxon>Betaproteobacteria</taxon>
        <taxon>Burkholderiales</taxon>
        <taxon>Burkholderiaceae</taxon>
        <taxon>Ralstonia</taxon>
    </lineage>
</organism>
<comment type="caution">
    <text evidence="3">The sequence shown here is derived from an EMBL/GenBank/DDBJ whole genome shotgun (WGS) entry which is preliminary data.</text>
</comment>
<evidence type="ECO:0000256" key="1">
    <source>
        <dbReference type="SAM" id="MobiDB-lite"/>
    </source>
</evidence>
<feature type="transmembrane region" description="Helical" evidence="2">
    <location>
        <begin position="229"/>
        <end position="248"/>
    </location>
</feature>
<sequence>MTQQDARRRARLREPSPAAPRQPAGERRAAPQIRLEYCDPAARLPERITQFSPLKERIWWLWCHLVWAWQQLEHWLASRRQGAPVAIVSGIIRSVQVDNAAFNAYEAMGWTVASDARNAHDYTDDDISRETYYRVTPVVITLTDDRVIHFCEYQVTGRSVSSNAPYFAGLNGMRVLAAGWWDNDVFSAWGLRLSGRREPQTVYVAKRPRNLPEPLEAVLSNRNSRFSEMIGLLGYFSVLMIVVMLILAGGEFGFAEAISITGIMMGLFSLAPMVLLVGSQTLMRLMAGPLRSIPEMMAAGEYGNRHLRLRSFDFGRCEREVFLALERQEQD</sequence>
<reference evidence="3 4" key="1">
    <citation type="submission" date="2020-04" db="EMBL/GenBank/DDBJ databases">
        <title>Ralstonia insidiosa genome sequencing and assembly.</title>
        <authorList>
            <person name="Martins R.C.R."/>
            <person name="Perdigao-Neto L.V."/>
            <person name="Levin A.S.S."/>
            <person name="Costa S.F."/>
        </authorList>
    </citation>
    <scope>NUCLEOTIDE SEQUENCE [LARGE SCALE GENOMIC DNA]</scope>
    <source>
        <strain evidence="3 4">5047</strain>
    </source>
</reference>
<dbReference type="Proteomes" id="UP000575469">
    <property type="component" value="Unassembled WGS sequence"/>
</dbReference>
<keyword evidence="2" id="KW-0472">Membrane</keyword>
<keyword evidence="2" id="KW-1133">Transmembrane helix</keyword>
<dbReference type="EMBL" id="JABBZM010000041">
    <property type="protein sequence ID" value="NMV41922.1"/>
    <property type="molecule type" value="Genomic_DNA"/>
</dbReference>